<feature type="transmembrane region" description="Helical" evidence="6">
    <location>
        <begin position="418"/>
        <end position="440"/>
    </location>
</feature>
<gene>
    <name evidence="7" type="ORF">EJA03_09410</name>
</gene>
<accession>A0A3R9E0A1</accession>
<evidence type="ECO:0000256" key="2">
    <source>
        <dbReference type="ARBA" id="ARBA00022475"/>
    </source>
</evidence>
<comment type="subcellular location">
    <subcellularLocation>
        <location evidence="1">Cell membrane</location>
        <topology evidence="1">Multi-pass membrane protein</topology>
    </subcellularLocation>
</comment>
<sequence>MVGGIYLVWNTYMSQPTNTTLESQDSKFGNATYFMMLAATLISLLGTLMTDFALGQWVYKQTNSATAYGVIGFAALAPQLLFTPLVGTFLDRYPRGTIMIIGHIGAGLCTLIMMTLYANKVLSFEWILVFVSIGSIFNSFISQSFMVLVPVLVKQDKLIKYQGFSQGGLGMVELSVPALAALFLVTIGLKGVFIFDIASFLSAIFILSFIVRGINRNDGRSGNIEGEAISIIEQVRFGFKYLTGHKYLLLLLTFMGMVNFSIGIVHVLLTPLVLSFSTVVELGTVLTAAGVGTLVGSFTLMFLSDIRDKNKLLCWVLYLIGIVLISSLFIFVNQKITIWLLVGIAMMMTLLFVMVESVNQVIWQTSVPSELQGRVLSVQTLVTQMSLPLAFLIAGPLADFIFEPMFNQDGLLTNNIGEIIGTGPGRGIVFLYGLCGLIIIF</sequence>
<feature type="transmembrane region" description="Helical" evidence="6">
    <location>
        <begin position="312"/>
        <end position="332"/>
    </location>
</feature>
<organism evidence="7 8">
    <name type="scientific">Vibrio pectenicida</name>
    <dbReference type="NCBI Taxonomy" id="62763"/>
    <lineage>
        <taxon>Bacteria</taxon>
        <taxon>Pseudomonadati</taxon>
        <taxon>Pseudomonadota</taxon>
        <taxon>Gammaproteobacteria</taxon>
        <taxon>Vibrionales</taxon>
        <taxon>Vibrionaceae</taxon>
        <taxon>Vibrio</taxon>
    </lineage>
</organism>
<proteinExistence type="predicted"/>
<reference evidence="7 8" key="1">
    <citation type="submission" date="2018-12" db="EMBL/GenBank/DDBJ databases">
        <title>Genomic taxonomy of the Vibrionaceae family.</title>
        <authorList>
            <person name="Gomez-Gil B."/>
            <person name="Enciso-Ibarra K."/>
        </authorList>
    </citation>
    <scope>NUCLEOTIDE SEQUENCE [LARGE SCALE GENOMIC DNA]</scope>
    <source>
        <strain evidence="7 8">CAIM 594</strain>
    </source>
</reference>
<evidence type="ECO:0000256" key="1">
    <source>
        <dbReference type="ARBA" id="ARBA00004651"/>
    </source>
</evidence>
<feature type="transmembrane region" description="Helical" evidence="6">
    <location>
        <begin position="124"/>
        <end position="152"/>
    </location>
</feature>
<feature type="transmembrane region" description="Helical" evidence="6">
    <location>
        <begin position="247"/>
        <end position="270"/>
    </location>
</feature>
<evidence type="ECO:0000256" key="6">
    <source>
        <dbReference type="SAM" id="Phobius"/>
    </source>
</evidence>
<keyword evidence="4 6" id="KW-1133">Transmembrane helix</keyword>
<dbReference type="CDD" id="cd06173">
    <property type="entry name" value="MFS_MefA_like"/>
    <property type="match status" value="1"/>
</dbReference>
<dbReference type="GO" id="GO:0005886">
    <property type="term" value="C:plasma membrane"/>
    <property type="evidence" value="ECO:0007669"/>
    <property type="project" value="UniProtKB-SubCell"/>
</dbReference>
<dbReference type="GO" id="GO:0022857">
    <property type="term" value="F:transmembrane transporter activity"/>
    <property type="evidence" value="ECO:0007669"/>
    <property type="project" value="InterPro"/>
</dbReference>
<comment type="caution">
    <text evidence="7">The sequence shown here is derived from an EMBL/GenBank/DDBJ whole genome shotgun (WGS) entry which is preliminary data.</text>
</comment>
<dbReference type="Proteomes" id="UP000269041">
    <property type="component" value="Unassembled WGS sequence"/>
</dbReference>
<dbReference type="Pfam" id="PF07690">
    <property type="entry name" value="MFS_1"/>
    <property type="match status" value="1"/>
</dbReference>
<feature type="transmembrane region" description="Helical" evidence="6">
    <location>
        <begin position="33"/>
        <end position="59"/>
    </location>
</feature>
<feature type="transmembrane region" description="Helical" evidence="6">
    <location>
        <begin position="282"/>
        <end position="303"/>
    </location>
</feature>
<feature type="transmembrane region" description="Helical" evidence="6">
    <location>
        <begin position="376"/>
        <end position="398"/>
    </location>
</feature>
<dbReference type="PANTHER" id="PTHR23513:SF6">
    <property type="entry name" value="MAJOR FACILITATOR SUPERFAMILY ASSOCIATED DOMAIN-CONTAINING PROTEIN"/>
    <property type="match status" value="1"/>
</dbReference>
<feature type="non-terminal residue" evidence="7">
    <location>
        <position position="441"/>
    </location>
</feature>
<evidence type="ECO:0000256" key="4">
    <source>
        <dbReference type="ARBA" id="ARBA00022989"/>
    </source>
</evidence>
<protein>
    <submittedName>
        <fullName evidence="7">MFS transporter</fullName>
    </submittedName>
</protein>
<name>A0A3R9E0A1_9VIBR</name>
<evidence type="ECO:0000256" key="5">
    <source>
        <dbReference type="ARBA" id="ARBA00023136"/>
    </source>
</evidence>
<dbReference type="AlphaFoldDB" id="A0A3R9E0A1"/>
<evidence type="ECO:0000313" key="8">
    <source>
        <dbReference type="Proteomes" id="UP000269041"/>
    </source>
</evidence>
<keyword evidence="5 6" id="KW-0472">Membrane</keyword>
<dbReference type="EMBL" id="RSFA01000035">
    <property type="protein sequence ID" value="RSD31318.1"/>
    <property type="molecule type" value="Genomic_DNA"/>
</dbReference>
<dbReference type="OrthoDB" id="5494559at2"/>
<keyword evidence="8" id="KW-1185">Reference proteome</keyword>
<dbReference type="InterPro" id="IPR036259">
    <property type="entry name" value="MFS_trans_sf"/>
</dbReference>
<dbReference type="Gene3D" id="1.20.1250.20">
    <property type="entry name" value="MFS general substrate transporter like domains"/>
    <property type="match status" value="1"/>
</dbReference>
<feature type="transmembrane region" description="Helical" evidence="6">
    <location>
        <begin position="338"/>
        <end position="355"/>
    </location>
</feature>
<evidence type="ECO:0000256" key="3">
    <source>
        <dbReference type="ARBA" id="ARBA00022692"/>
    </source>
</evidence>
<dbReference type="SUPFAM" id="SSF103473">
    <property type="entry name" value="MFS general substrate transporter"/>
    <property type="match status" value="1"/>
</dbReference>
<keyword evidence="3 6" id="KW-0812">Transmembrane</keyword>
<feature type="transmembrane region" description="Helical" evidence="6">
    <location>
        <begin position="98"/>
        <end position="118"/>
    </location>
</feature>
<evidence type="ECO:0000313" key="7">
    <source>
        <dbReference type="EMBL" id="RSD31318.1"/>
    </source>
</evidence>
<dbReference type="InterPro" id="IPR011701">
    <property type="entry name" value="MFS"/>
</dbReference>
<feature type="transmembrane region" description="Helical" evidence="6">
    <location>
        <begin position="191"/>
        <end position="211"/>
    </location>
</feature>
<dbReference type="PANTHER" id="PTHR23513">
    <property type="entry name" value="INTEGRAL MEMBRANE EFFLUX PROTEIN-RELATED"/>
    <property type="match status" value="1"/>
</dbReference>
<keyword evidence="2" id="KW-1003">Cell membrane</keyword>
<feature type="transmembrane region" description="Helical" evidence="6">
    <location>
        <begin position="65"/>
        <end position="86"/>
    </location>
</feature>